<proteinExistence type="inferred from homology"/>
<evidence type="ECO:0000256" key="2">
    <source>
        <dbReference type="ARBA" id="ARBA00022692"/>
    </source>
</evidence>
<dbReference type="NCBIfam" id="TIGR00945">
    <property type="entry name" value="tatC"/>
    <property type="match status" value="1"/>
</dbReference>
<gene>
    <name evidence="5" type="primary">tatC</name>
    <name evidence="6" type="ORF">C8D92_10458</name>
</gene>
<dbReference type="RefSeq" id="WP_116918895.1">
    <property type="nucleotide sequence ID" value="NZ_QEKQ01000004.1"/>
</dbReference>
<keyword evidence="4 5" id="KW-0472">Membrane</keyword>
<keyword evidence="5" id="KW-0811">Translocation</keyword>
<comment type="subunit">
    <text evidence="5">The Tat system comprises two distinct complexes: a TatABC complex, containing multiple copies of TatA, TatB and TatC subunits, and a separate TatA complex, containing only TatA subunits. Substrates initially bind to the TatABC complex, which probably triggers association of the separate TatA complex to form the active translocon.</text>
</comment>
<sequence length="254" mass="27738">MSQSDGTPMDQASMPLLGHLLELRDRLLRATLAVLILFAGIYPFANTLYQWLSEPLRRLLPAGQTMIATDVTAPFFVPLKLALVVAVFAAMPLVLHQIWRFVAPALHQHEKRLAFPLLTSAIALFYAGAAFAYFVVLPLVFGFFTSVGPAGVEEMPDMSQYLDFILKLLFAFGLSFEIPVATVLLVLAGATTPARLSAKRPYVVVGCFVVGMLLTPPDLISQSLLAVPMWLLFEAGVVCARLVHRPAPQDTQDG</sequence>
<comment type="caution">
    <text evidence="6">The sequence shown here is derived from an EMBL/GenBank/DDBJ whole genome shotgun (WGS) entry which is preliminary data.</text>
</comment>
<evidence type="ECO:0000256" key="4">
    <source>
        <dbReference type="ARBA" id="ARBA00023136"/>
    </source>
</evidence>
<dbReference type="HAMAP" id="MF_00902">
    <property type="entry name" value="TatC"/>
    <property type="match status" value="1"/>
</dbReference>
<keyword evidence="5" id="KW-0813">Transport</keyword>
<evidence type="ECO:0000256" key="5">
    <source>
        <dbReference type="HAMAP-Rule" id="MF_00902"/>
    </source>
</evidence>
<dbReference type="EMBL" id="QEKQ01000004">
    <property type="protein sequence ID" value="PVY76827.1"/>
    <property type="molecule type" value="Genomic_DNA"/>
</dbReference>
<dbReference type="Pfam" id="PF00902">
    <property type="entry name" value="TatC"/>
    <property type="match status" value="1"/>
</dbReference>
<dbReference type="GO" id="GO:0033281">
    <property type="term" value="C:TAT protein transport complex"/>
    <property type="evidence" value="ECO:0007669"/>
    <property type="project" value="UniProtKB-UniRule"/>
</dbReference>
<dbReference type="GO" id="GO:0065002">
    <property type="term" value="P:intracellular protein transmembrane transport"/>
    <property type="evidence" value="ECO:0007669"/>
    <property type="project" value="TreeGrafter"/>
</dbReference>
<keyword evidence="2 5" id="KW-0812">Transmembrane</keyword>
<keyword evidence="3 5" id="KW-1133">Transmembrane helix</keyword>
<dbReference type="OrthoDB" id="9777044at2"/>
<evidence type="ECO:0000256" key="1">
    <source>
        <dbReference type="ARBA" id="ARBA00004141"/>
    </source>
</evidence>
<dbReference type="InterPro" id="IPR002033">
    <property type="entry name" value="TatC"/>
</dbReference>
<feature type="transmembrane region" description="Helical" evidence="5">
    <location>
        <begin position="202"/>
        <end position="219"/>
    </location>
</feature>
<dbReference type="PRINTS" id="PR01840">
    <property type="entry name" value="TATCFAMILY"/>
</dbReference>
<accession>A0A2U1CX41</accession>
<comment type="subcellular location">
    <subcellularLocation>
        <location evidence="5">Cell membrane</location>
        <topology evidence="5">Multi-pass membrane protein</topology>
    </subcellularLocation>
    <subcellularLocation>
        <location evidence="1">Membrane</location>
        <topology evidence="1">Multi-pass membrane protein</topology>
    </subcellularLocation>
</comment>
<name>A0A2U1CX41_9GAMM</name>
<dbReference type="InterPro" id="IPR019820">
    <property type="entry name" value="Sec-indep_translocase_CS"/>
</dbReference>
<feature type="transmembrane region" description="Helical" evidence="5">
    <location>
        <begin position="164"/>
        <end position="190"/>
    </location>
</feature>
<dbReference type="GO" id="GO:0009977">
    <property type="term" value="F:proton motive force dependent protein transmembrane transporter activity"/>
    <property type="evidence" value="ECO:0007669"/>
    <property type="project" value="TreeGrafter"/>
</dbReference>
<comment type="function">
    <text evidence="5">Part of the twin-arginine translocation (Tat) system that transports large folded proteins containing a characteristic twin-arginine motif in their signal peptide across membranes. Together with TatB, TatC is part of a receptor directly interacting with Tat signal peptides.</text>
</comment>
<reference evidence="6 7" key="1">
    <citation type="submission" date="2018-04" db="EMBL/GenBank/DDBJ databases">
        <title>Genomic Encyclopedia of Type Strains, Phase IV (KMG-IV): sequencing the most valuable type-strain genomes for metagenomic binning, comparative biology and taxonomic classification.</title>
        <authorList>
            <person name="Goeker M."/>
        </authorList>
    </citation>
    <scope>NUCLEOTIDE SEQUENCE [LARGE SCALE GENOMIC DNA]</scope>
    <source>
        <strain evidence="6 7">DSM 28688</strain>
    </source>
</reference>
<evidence type="ECO:0000256" key="3">
    <source>
        <dbReference type="ARBA" id="ARBA00022989"/>
    </source>
</evidence>
<organism evidence="6 7">
    <name type="scientific">Tamilnaduibacter salinus</name>
    <dbReference type="NCBI Taxonomy" id="1484056"/>
    <lineage>
        <taxon>Bacteria</taxon>
        <taxon>Pseudomonadati</taxon>
        <taxon>Pseudomonadota</taxon>
        <taxon>Gammaproteobacteria</taxon>
        <taxon>Pseudomonadales</taxon>
        <taxon>Marinobacteraceae</taxon>
        <taxon>Tamilnaduibacter</taxon>
    </lineage>
</organism>
<feature type="transmembrane region" description="Helical" evidence="5">
    <location>
        <begin position="27"/>
        <end position="45"/>
    </location>
</feature>
<feature type="transmembrane region" description="Helical" evidence="5">
    <location>
        <begin position="115"/>
        <end position="144"/>
    </location>
</feature>
<dbReference type="Proteomes" id="UP000245887">
    <property type="component" value="Unassembled WGS sequence"/>
</dbReference>
<feature type="transmembrane region" description="Helical" evidence="5">
    <location>
        <begin position="75"/>
        <end position="95"/>
    </location>
</feature>
<dbReference type="PANTHER" id="PTHR30371">
    <property type="entry name" value="SEC-INDEPENDENT PROTEIN TRANSLOCASE PROTEIN TATC"/>
    <property type="match status" value="1"/>
</dbReference>
<evidence type="ECO:0000313" key="6">
    <source>
        <dbReference type="EMBL" id="PVY76827.1"/>
    </source>
</evidence>
<comment type="similarity">
    <text evidence="5">Belongs to the TatC family.</text>
</comment>
<evidence type="ECO:0000313" key="7">
    <source>
        <dbReference type="Proteomes" id="UP000245887"/>
    </source>
</evidence>
<comment type="caution">
    <text evidence="5">Lacks conserved residue(s) required for the propagation of feature annotation.</text>
</comment>
<protein>
    <recommendedName>
        <fullName evidence="5">Sec-independent protein translocase protein TatC</fullName>
    </recommendedName>
</protein>
<keyword evidence="5" id="KW-0653">Protein transport</keyword>
<dbReference type="GO" id="GO:0043953">
    <property type="term" value="P:protein transport by the Tat complex"/>
    <property type="evidence" value="ECO:0007669"/>
    <property type="project" value="UniProtKB-UniRule"/>
</dbReference>
<dbReference type="PANTHER" id="PTHR30371:SF0">
    <property type="entry name" value="SEC-INDEPENDENT PROTEIN TRANSLOCASE PROTEIN TATC, CHLOROPLASTIC-RELATED"/>
    <property type="match status" value="1"/>
</dbReference>
<dbReference type="PROSITE" id="PS01218">
    <property type="entry name" value="TATC"/>
    <property type="match status" value="1"/>
</dbReference>
<keyword evidence="5" id="KW-1003">Cell membrane</keyword>
<dbReference type="AlphaFoldDB" id="A0A2U1CX41"/>